<reference evidence="2 3" key="1">
    <citation type="submission" date="2012-05" db="EMBL/GenBank/DDBJ databases">
        <title>Recombination and specialization in a pathogen metapopulation.</title>
        <authorList>
            <person name="Gardiner A."/>
            <person name="Kemen E."/>
            <person name="Schultz-Larsen T."/>
            <person name="MacLean D."/>
            <person name="Van Oosterhout C."/>
            <person name="Jones J.D.G."/>
        </authorList>
    </citation>
    <scope>NUCLEOTIDE SEQUENCE [LARGE SCALE GENOMIC DNA]</scope>
    <source>
        <strain evidence="2 3">Ac Nc2</strain>
    </source>
</reference>
<keyword evidence="3" id="KW-1185">Reference proteome</keyword>
<feature type="region of interest" description="Disordered" evidence="1">
    <location>
        <begin position="120"/>
        <end position="140"/>
    </location>
</feature>
<evidence type="ECO:0000256" key="1">
    <source>
        <dbReference type="SAM" id="MobiDB-lite"/>
    </source>
</evidence>
<comment type="caution">
    <text evidence="2">The sequence shown here is derived from an EMBL/GenBank/DDBJ whole genome shotgun (WGS) entry which is preliminary data.</text>
</comment>
<organism evidence="2 3">
    <name type="scientific">Albugo candida</name>
    <dbReference type="NCBI Taxonomy" id="65357"/>
    <lineage>
        <taxon>Eukaryota</taxon>
        <taxon>Sar</taxon>
        <taxon>Stramenopiles</taxon>
        <taxon>Oomycota</taxon>
        <taxon>Peronosporomycetes</taxon>
        <taxon>Albuginales</taxon>
        <taxon>Albuginaceae</taxon>
        <taxon>Albugo</taxon>
    </lineage>
</organism>
<accession>A0A024FZ11</accession>
<dbReference type="Proteomes" id="UP000053237">
    <property type="component" value="Unassembled WGS sequence"/>
</dbReference>
<proteinExistence type="predicted"/>
<dbReference type="AlphaFoldDB" id="A0A024FZ11"/>
<dbReference type="EMBL" id="CAIX01000003">
    <property type="protein sequence ID" value="CCI39814.1"/>
    <property type="molecule type" value="Genomic_DNA"/>
</dbReference>
<gene>
    <name evidence="2" type="ORF">BN9_005970</name>
</gene>
<dbReference type="InParanoid" id="A0A024FZ11"/>
<protein>
    <submittedName>
        <fullName evidence="2">Uncharacterized protein</fullName>
    </submittedName>
</protein>
<name>A0A024FZ11_9STRA</name>
<evidence type="ECO:0000313" key="3">
    <source>
        <dbReference type="Proteomes" id="UP000053237"/>
    </source>
</evidence>
<sequence length="140" mass="16423">MTATCFHCPRIFIRNTHGILIIFALQRHFRIAQSPGSMMLGTFTHLTKHSPQRICVRYNHRILCVIRLTIVPNELHIRFEHFPGLRKKVRKRLWISICRPDRNAAARECVRSRDPLDAEYDRDNQHSHPFPGPQAVQIIP</sequence>
<evidence type="ECO:0000313" key="2">
    <source>
        <dbReference type="EMBL" id="CCI39814.1"/>
    </source>
</evidence>